<feature type="compositionally biased region" description="Basic and acidic residues" evidence="7">
    <location>
        <begin position="309"/>
        <end position="327"/>
    </location>
</feature>
<keyword evidence="4 6" id="KW-0694">RNA-binding</keyword>
<evidence type="ECO:0000256" key="6">
    <source>
        <dbReference type="PROSITE-ProRule" id="PRU00176"/>
    </source>
</evidence>
<keyword evidence="5" id="KW-0539">Nucleus</keyword>
<dbReference type="GO" id="GO:0005737">
    <property type="term" value="C:cytoplasm"/>
    <property type="evidence" value="ECO:0007669"/>
    <property type="project" value="TreeGrafter"/>
</dbReference>
<dbReference type="InterPro" id="IPR035979">
    <property type="entry name" value="RBD_domain_sf"/>
</dbReference>
<dbReference type="Proteomes" id="UP000041254">
    <property type="component" value="Unassembled WGS sequence"/>
</dbReference>
<proteinExistence type="predicted"/>
<dbReference type="OMA" id="GPGMKED"/>
<evidence type="ECO:0000256" key="4">
    <source>
        <dbReference type="ARBA" id="ARBA00022884"/>
    </source>
</evidence>
<keyword evidence="10" id="KW-1185">Reference proteome</keyword>
<dbReference type="EMBL" id="CDMY01000429">
    <property type="protein sequence ID" value="CEM11965.1"/>
    <property type="molecule type" value="Genomic_DNA"/>
</dbReference>
<reference evidence="9 10" key="1">
    <citation type="submission" date="2014-11" db="EMBL/GenBank/DDBJ databases">
        <authorList>
            <person name="Zhu J."/>
            <person name="Qi W."/>
            <person name="Song R."/>
        </authorList>
    </citation>
    <scope>NUCLEOTIDE SEQUENCE [LARGE SCALE GENOMIC DNA]</scope>
</reference>
<protein>
    <recommendedName>
        <fullName evidence="8">RRM domain-containing protein</fullName>
    </recommendedName>
</protein>
<evidence type="ECO:0000259" key="8">
    <source>
        <dbReference type="PROSITE" id="PS50102"/>
    </source>
</evidence>
<keyword evidence="3" id="KW-0677">Repeat</keyword>
<gene>
    <name evidence="9" type="ORF">Vbra_15300</name>
</gene>
<evidence type="ECO:0000256" key="7">
    <source>
        <dbReference type="SAM" id="MobiDB-lite"/>
    </source>
</evidence>
<evidence type="ECO:0000256" key="5">
    <source>
        <dbReference type="ARBA" id="ARBA00023242"/>
    </source>
</evidence>
<evidence type="ECO:0000313" key="9">
    <source>
        <dbReference type="EMBL" id="CEM11965.1"/>
    </source>
</evidence>
<dbReference type="SUPFAM" id="SSF54928">
    <property type="entry name" value="RNA-binding domain, RBD"/>
    <property type="match status" value="2"/>
</dbReference>
<feature type="compositionally biased region" description="Basic and acidic residues" evidence="7">
    <location>
        <begin position="406"/>
        <end position="431"/>
    </location>
</feature>
<dbReference type="GO" id="GO:0005634">
    <property type="term" value="C:nucleus"/>
    <property type="evidence" value="ECO:0007669"/>
    <property type="project" value="UniProtKB-SubCell"/>
</dbReference>
<comment type="subcellular location">
    <subcellularLocation>
        <location evidence="1">Nucleus</location>
    </subcellularLocation>
</comment>
<name>A0A0G4FGJ5_VITBC</name>
<dbReference type="AlphaFoldDB" id="A0A0G4FGJ5"/>
<feature type="region of interest" description="Disordered" evidence="7">
    <location>
        <begin position="309"/>
        <end position="639"/>
    </location>
</feature>
<dbReference type="InterPro" id="IPR012677">
    <property type="entry name" value="Nucleotide-bd_a/b_plait_sf"/>
</dbReference>
<dbReference type="PROSITE" id="PS50102">
    <property type="entry name" value="RRM"/>
    <property type="match status" value="1"/>
</dbReference>
<dbReference type="PANTHER" id="PTHR23003:SF62">
    <property type="entry name" value="SERINE_ARGININE (SR)-TYPE SHUTTLING MRNA BINDING PROTEIN NPL3"/>
    <property type="match status" value="1"/>
</dbReference>
<feature type="compositionally biased region" description="Low complexity" evidence="7">
    <location>
        <begin position="332"/>
        <end position="349"/>
    </location>
</feature>
<feature type="compositionally biased region" description="Basic and acidic residues" evidence="7">
    <location>
        <begin position="438"/>
        <end position="462"/>
    </location>
</feature>
<dbReference type="STRING" id="1169540.A0A0G4FGJ5"/>
<feature type="compositionally biased region" description="Basic and acidic residues" evidence="7">
    <location>
        <begin position="469"/>
        <end position="478"/>
    </location>
</feature>
<dbReference type="GO" id="GO:0003729">
    <property type="term" value="F:mRNA binding"/>
    <property type="evidence" value="ECO:0007669"/>
    <property type="project" value="TreeGrafter"/>
</dbReference>
<evidence type="ECO:0000256" key="1">
    <source>
        <dbReference type="ARBA" id="ARBA00004123"/>
    </source>
</evidence>
<accession>A0A0G4FGJ5</accession>
<evidence type="ECO:0000256" key="3">
    <source>
        <dbReference type="ARBA" id="ARBA00022737"/>
    </source>
</evidence>
<feature type="compositionally biased region" description="Basic residues" evidence="7">
    <location>
        <begin position="584"/>
        <end position="596"/>
    </location>
</feature>
<dbReference type="PANTHER" id="PTHR23003">
    <property type="entry name" value="RNA RECOGNITION MOTIF RRM DOMAIN CONTAINING PROTEIN"/>
    <property type="match status" value="1"/>
</dbReference>
<dbReference type="GO" id="GO:0006397">
    <property type="term" value="P:mRNA processing"/>
    <property type="evidence" value="ECO:0007669"/>
    <property type="project" value="UniProtKB-KW"/>
</dbReference>
<dbReference type="InterPro" id="IPR000504">
    <property type="entry name" value="RRM_dom"/>
</dbReference>
<evidence type="ECO:0000256" key="2">
    <source>
        <dbReference type="ARBA" id="ARBA00022664"/>
    </source>
</evidence>
<evidence type="ECO:0000313" key="10">
    <source>
        <dbReference type="Proteomes" id="UP000041254"/>
    </source>
</evidence>
<organism evidence="9 10">
    <name type="scientific">Vitrella brassicaformis (strain CCMP3155)</name>
    <dbReference type="NCBI Taxonomy" id="1169540"/>
    <lineage>
        <taxon>Eukaryota</taxon>
        <taxon>Sar</taxon>
        <taxon>Alveolata</taxon>
        <taxon>Colpodellida</taxon>
        <taxon>Vitrellaceae</taxon>
        <taxon>Vitrella</taxon>
    </lineage>
</organism>
<feature type="compositionally biased region" description="Basic and acidic residues" evidence="7">
    <location>
        <begin position="545"/>
        <end position="575"/>
    </location>
</feature>
<feature type="compositionally biased region" description="Basic and acidic residues" evidence="7">
    <location>
        <begin position="485"/>
        <end position="509"/>
    </location>
</feature>
<feature type="compositionally biased region" description="Basic and acidic residues" evidence="7">
    <location>
        <begin position="527"/>
        <end position="538"/>
    </location>
</feature>
<dbReference type="CDD" id="cd00590">
    <property type="entry name" value="RRM_SF"/>
    <property type="match status" value="1"/>
</dbReference>
<dbReference type="InterPro" id="IPR050374">
    <property type="entry name" value="RRT5_SRSF_SR"/>
</dbReference>
<feature type="domain" description="RRM" evidence="8">
    <location>
        <begin position="180"/>
        <end position="257"/>
    </location>
</feature>
<dbReference type="OrthoDB" id="4726at2759"/>
<dbReference type="SMART" id="SM00360">
    <property type="entry name" value="RRM"/>
    <property type="match status" value="2"/>
</dbReference>
<dbReference type="InParanoid" id="A0A0G4FGJ5"/>
<feature type="compositionally biased region" description="Basic and acidic residues" evidence="7">
    <location>
        <begin position="597"/>
        <end position="620"/>
    </location>
</feature>
<keyword evidence="2" id="KW-0507">mRNA processing</keyword>
<sequence>MSVAAGSAAASFTSAALSNSVYIRNLSPLASEEHIRTTFGDCDDIVTVTFKLFPGSTTQRYCQVDFKTAGGVTKASALNNEPLLGVPMSITVIEPVTLPVAVPGIGALPSLPANANPQQVAAYHAQALLAQRVGGQPPPPPGPPPPTTAAGGVGVNITGSLGGVPVARPFMEPESAQIARTIHVDNLPMETTEDDLKGVFGLMGTVTALRVIQPPDKDGDKKFALIEYKDRSQAEQAFKLNGYQMRGRKIKLSPSKTTVHPREPLNVSFDVPINNPVPVAYQQLQKIRLEEKMQKVRAAQENLVKKLAEKDAARREEENVRREDRNRRGNNRSRSGSSRSRSSSRSSSVGRRRRPSRDRDRQRYRDRDRERDRRYRDSDRRRYDEAPSWYLKGRGYHDRGRRRRDRDRDVDDDWRDKDRDRDRDRDRSRDRYRGRRSPSHDDEDRDRDRERGRDKERRRRDVNEDDDHGDVGEREGNVKTRTKHDKRDDERGGGGGESEKAPQRAKDEMDYSPESRPAAKKDKKRPPKDQDNEDRDRDIDDNDDDRPHKTSRDRRDDRRHGEAKVNGRERDRDRGDEDDDDDRRRHKRDKSHRGDKRRRDDSDQDDNRDRRRADTRRHYEDDDDDDDDDRDRQRKRHAR</sequence>
<dbReference type="VEuPathDB" id="CryptoDB:Vbra_15300"/>
<dbReference type="Pfam" id="PF00076">
    <property type="entry name" value="RRM_1"/>
    <property type="match status" value="2"/>
</dbReference>
<dbReference type="Gene3D" id="3.30.70.330">
    <property type="match status" value="2"/>
</dbReference>
<feature type="compositionally biased region" description="Basic and acidic residues" evidence="7">
    <location>
        <begin position="357"/>
        <end position="385"/>
    </location>
</feature>